<evidence type="ECO:0000313" key="2">
    <source>
        <dbReference type="EMBL" id="RKO95663.1"/>
    </source>
</evidence>
<protein>
    <submittedName>
        <fullName evidence="2">Uncharacterized protein</fullName>
    </submittedName>
</protein>
<accession>A0A4P9WTW3</accession>
<feature type="compositionally biased region" description="Basic and acidic residues" evidence="1">
    <location>
        <begin position="201"/>
        <end position="227"/>
    </location>
</feature>
<reference evidence="3" key="1">
    <citation type="journal article" date="2018" name="Nat. Microbiol.">
        <title>Leveraging single-cell genomics to expand the fungal tree of life.</title>
        <authorList>
            <person name="Ahrendt S.R."/>
            <person name="Quandt C.A."/>
            <person name="Ciobanu D."/>
            <person name="Clum A."/>
            <person name="Salamov A."/>
            <person name="Andreopoulos B."/>
            <person name="Cheng J.F."/>
            <person name="Woyke T."/>
            <person name="Pelin A."/>
            <person name="Henrissat B."/>
            <person name="Reynolds N.K."/>
            <person name="Benny G.L."/>
            <person name="Smith M.E."/>
            <person name="James T.Y."/>
            <person name="Grigoriev I.V."/>
        </authorList>
    </citation>
    <scope>NUCLEOTIDE SEQUENCE [LARGE SCALE GENOMIC DNA]</scope>
    <source>
        <strain evidence="3">ATCC 52028</strain>
    </source>
</reference>
<sequence length="256" mass="27907">MGRQVRAAQGRMQRFAGLSEFGFLGAPVLLVRLVHVAESVRGLRHVAQNAHQLRDDPRLQRHREGVVLLAELARRLGQRIGEHTQTAGRAAAPKSVFAVRHALGNRPKPAARRLGLARGLLRGGHRVHLRDQSPQEAAPPDRAGGEHGQRVFGVGRYAGRRCDRRDGGHAARHRHRDRRLVREDRCHVRQPAVPPVGTDGGVHDRDHPRTRGADHRPSGRVALDRHKTGIGGGRRGAGGGGGGGRALRRRGAAGRR</sequence>
<organism evidence="2 3">
    <name type="scientific">Caulochytrium protostelioides</name>
    <dbReference type="NCBI Taxonomy" id="1555241"/>
    <lineage>
        <taxon>Eukaryota</taxon>
        <taxon>Fungi</taxon>
        <taxon>Fungi incertae sedis</taxon>
        <taxon>Chytridiomycota</taxon>
        <taxon>Chytridiomycota incertae sedis</taxon>
        <taxon>Chytridiomycetes</taxon>
        <taxon>Caulochytriales</taxon>
        <taxon>Caulochytriaceae</taxon>
        <taxon>Caulochytrium</taxon>
    </lineage>
</organism>
<dbReference type="EMBL" id="ML011165">
    <property type="protein sequence ID" value="RKO95663.1"/>
    <property type="molecule type" value="Genomic_DNA"/>
</dbReference>
<dbReference type="AlphaFoldDB" id="A0A4P9WTW3"/>
<evidence type="ECO:0000313" key="3">
    <source>
        <dbReference type="Proteomes" id="UP000268535"/>
    </source>
</evidence>
<feature type="compositionally biased region" description="Gly residues" evidence="1">
    <location>
        <begin position="229"/>
        <end position="245"/>
    </location>
</feature>
<gene>
    <name evidence="2" type="ORF">CAUPRSCDRAFT_12635</name>
</gene>
<evidence type="ECO:0000256" key="1">
    <source>
        <dbReference type="SAM" id="MobiDB-lite"/>
    </source>
</evidence>
<feature type="region of interest" description="Disordered" evidence="1">
    <location>
        <begin position="129"/>
        <end position="150"/>
    </location>
</feature>
<proteinExistence type="predicted"/>
<name>A0A4P9WTW3_9FUNG</name>
<feature type="compositionally biased region" description="Basic residues" evidence="1">
    <location>
        <begin position="246"/>
        <end position="256"/>
    </location>
</feature>
<feature type="region of interest" description="Disordered" evidence="1">
    <location>
        <begin position="189"/>
        <end position="256"/>
    </location>
</feature>
<dbReference type="Proteomes" id="UP000268535">
    <property type="component" value="Unassembled WGS sequence"/>
</dbReference>